<keyword evidence="1" id="KW-0805">Transcription regulation</keyword>
<dbReference type="InterPro" id="IPR051356">
    <property type="entry name" value="SOX/SOX-like_TF"/>
</dbReference>
<sequence>MSAFASLITLGFRNPIGQERDQVIQSHYVRAKDFMGTIPSGNSGEEIPGPEQQVTAGANEKITRFICLSPEEIVQSYNTSTDPAALKAVPCFSPVSVFATGDSVSSLVLLASDGSIVICVEELNKSYLTSDYEDPVEHNMAQRPKATTKQASAHHIPRPPNAFILYRNHKTGEIKAKYPHLGNNDISKVIGRLWHQEDEALKQSYRQMAKLQTEELLRKFPDYHYQPRRSSEIIPRPGAQKKDRVRKAKAITRRKSILQFNSLIVWPHANSYKV</sequence>
<organism evidence="7 8">
    <name type="scientific">Pyronema omphalodes (strain CBS 100304)</name>
    <name type="common">Pyronema confluens</name>
    <dbReference type="NCBI Taxonomy" id="1076935"/>
    <lineage>
        <taxon>Eukaryota</taxon>
        <taxon>Fungi</taxon>
        <taxon>Dikarya</taxon>
        <taxon>Ascomycota</taxon>
        <taxon>Pezizomycotina</taxon>
        <taxon>Pezizomycetes</taxon>
        <taxon>Pezizales</taxon>
        <taxon>Pyronemataceae</taxon>
        <taxon>Pyronema</taxon>
    </lineage>
</organism>
<dbReference type="GO" id="GO:0005634">
    <property type="term" value="C:nucleus"/>
    <property type="evidence" value="ECO:0007669"/>
    <property type="project" value="UniProtKB-UniRule"/>
</dbReference>
<dbReference type="CDD" id="cd01389">
    <property type="entry name" value="HMG-box_ROX1-like"/>
    <property type="match status" value="1"/>
</dbReference>
<dbReference type="PROSITE" id="PS50118">
    <property type="entry name" value="HMG_BOX_2"/>
    <property type="match status" value="1"/>
</dbReference>
<name>U4LEG7_PYROM</name>
<dbReference type="AlphaFoldDB" id="U4LEG7"/>
<keyword evidence="3" id="KW-0804">Transcription</keyword>
<dbReference type="PANTHER" id="PTHR45789:SF2">
    <property type="entry name" value="FI18025P1"/>
    <property type="match status" value="1"/>
</dbReference>
<proteinExistence type="predicted"/>
<evidence type="ECO:0000259" key="6">
    <source>
        <dbReference type="PROSITE" id="PS50118"/>
    </source>
</evidence>
<dbReference type="Proteomes" id="UP000018144">
    <property type="component" value="Unassembled WGS sequence"/>
</dbReference>
<protein>
    <submittedName>
        <fullName evidence="7">Similar to Mating-type protein a-1 acc. no. P36981</fullName>
    </submittedName>
</protein>
<feature type="DNA-binding region" description="HMG box" evidence="5">
    <location>
        <begin position="156"/>
        <end position="224"/>
    </location>
</feature>
<dbReference type="InterPro" id="IPR009071">
    <property type="entry name" value="HMG_box_dom"/>
</dbReference>
<evidence type="ECO:0000256" key="1">
    <source>
        <dbReference type="ARBA" id="ARBA00023015"/>
    </source>
</evidence>
<dbReference type="OMA" id="KEKEWHR"/>
<dbReference type="InterPro" id="IPR036910">
    <property type="entry name" value="HMG_box_dom_sf"/>
</dbReference>
<dbReference type="Pfam" id="PF00505">
    <property type="entry name" value="HMG_box"/>
    <property type="match status" value="1"/>
</dbReference>
<evidence type="ECO:0000256" key="2">
    <source>
        <dbReference type="ARBA" id="ARBA00023125"/>
    </source>
</evidence>
<evidence type="ECO:0000313" key="8">
    <source>
        <dbReference type="Proteomes" id="UP000018144"/>
    </source>
</evidence>
<dbReference type="eggNOG" id="KOG0527">
    <property type="taxonomic scope" value="Eukaryota"/>
</dbReference>
<keyword evidence="4 5" id="KW-0539">Nucleus</keyword>
<keyword evidence="2 5" id="KW-0238">DNA-binding</keyword>
<dbReference type="SMART" id="SM00398">
    <property type="entry name" value="HMG"/>
    <property type="match status" value="1"/>
</dbReference>
<evidence type="ECO:0000256" key="3">
    <source>
        <dbReference type="ARBA" id="ARBA00023163"/>
    </source>
</evidence>
<accession>U4LEG7</accession>
<dbReference type="STRING" id="1076935.U4LEG7"/>
<evidence type="ECO:0000313" key="7">
    <source>
        <dbReference type="EMBL" id="CCX30263.1"/>
    </source>
</evidence>
<dbReference type="EMBL" id="HF935431">
    <property type="protein sequence ID" value="CCX30263.1"/>
    <property type="molecule type" value="Genomic_DNA"/>
</dbReference>
<reference evidence="7 8" key="1">
    <citation type="journal article" date="2013" name="PLoS Genet.">
        <title>The genome and development-dependent transcriptomes of Pyronema confluens: a window into fungal evolution.</title>
        <authorList>
            <person name="Traeger S."/>
            <person name="Altegoer F."/>
            <person name="Freitag M."/>
            <person name="Gabaldon T."/>
            <person name="Kempken F."/>
            <person name="Kumar A."/>
            <person name="Marcet-Houben M."/>
            <person name="Poggeler S."/>
            <person name="Stajich J.E."/>
            <person name="Nowrousian M."/>
        </authorList>
    </citation>
    <scope>NUCLEOTIDE SEQUENCE [LARGE SCALE GENOMIC DNA]</scope>
    <source>
        <strain evidence="8">CBS 100304</strain>
        <tissue evidence="7">Vegetative mycelium</tissue>
    </source>
</reference>
<dbReference type="GO" id="GO:0000981">
    <property type="term" value="F:DNA-binding transcription factor activity, RNA polymerase II-specific"/>
    <property type="evidence" value="ECO:0007669"/>
    <property type="project" value="TreeGrafter"/>
</dbReference>
<dbReference type="FunFam" id="1.10.30.10:FF:000041">
    <property type="entry name" value="HMG box family protein"/>
    <property type="match status" value="1"/>
</dbReference>
<evidence type="ECO:0000256" key="4">
    <source>
        <dbReference type="ARBA" id="ARBA00023242"/>
    </source>
</evidence>
<dbReference type="Gene3D" id="1.10.30.10">
    <property type="entry name" value="High mobility group box domain"/>
    <property type="match status" value="1"/>
</dbReference>
<feature type="domain" description="HMG box" evidence="6">
    <location>
        <begin position="156"/>
        <end position="224"/>
    </location>
</feature>
<dbReference type="PANTHER" id="PTHR45789">
    <property type="entry name" value="FI18025P1"/>
    <property type="match status" value="1"/>
</dbReference>
<dbReference type="OrthoDB" id="6247875at2759"/>
<dbReference type="GO" id="GO:0000978">
    <property type="term" value="F:RNA polymerase II cis-regulatory region sequence-specific DNA binding"/>
    <property type="evidence" value="ECO:0007669"/>
    <property type="project" value="TreeGrafter"/>
</dbReference>
<keyword evidence="8" id="KW-1185">Reference proteome</keyword>
<dbReference type="SUPFAM" id="SSF47095">
    <property type="entry name" value="HMG-box"/>
    <property type="match status" value="1"/>
</dbReference>
<gene>
    <name evidence="7" type="ORF">PCON_08389</name>
</gene>
<evidence type="ECO:0000256" key="5">
    <source>
        <dbReference type="PROSITE-ProRule" id="PRU00267"/>
    </source>
</evidence>